<reference evidence="7 8" key="1">
    <citation type="submission" date="2015-03" db="EMBL/GenBank/DDBJ databases">
        <title>Caedibacter varicaedens, whole genome shotgun sequence.</title>
        <authorList>
            <person name="Suzuki H."/>
            <person name="Dapper A.L."/>
            <person name="Gibson A.K."/>
            <person name="Jackson C."/>
            <person name="Lee H."/>
            <person name="Pejaver V.R."/>
            <person name="Doak T."/>
            <person name="Lynch M."/>
        </authorList>
    </citation>
    <scope>NUCLEOTIDE SEQUENCE [LARGE SCALE GENOMIC DNA]</scope>
</reference>
<dbReference type="Gene3D" id="3.40.1370.10">
    <property type="match status" value="1"/>
</dbReference>
<proteinExistence type="inferred from homology"/>
<dbReference type="InterPro" id="IPR013005">
    <property type="entry name" value="Ribosomal_uL4-like"/>
</dbReference>
<name>A0A0K8MBT8_9PROT</name>
<keyword evidence="8" id="KW-1185">Reference proteome</keyword>
<dbReference type="GO" id="GO:1990904">
    <property type="term" value="C:ribonucleoprotein complex"/>
    <property type="evidence" value="ECO:0007669"/>
    <property type="project" value="UniProtKB-KW"/>
</dbReference>
<dbReference type="InterPro" id="IPR002136">
    <property type="entry name" value="Ribosomal_uL4"/>
</dbReference>
<dbReference type="InterPro" id="IPR023574">
    <property type="entry name" value="Ribosomal_uL4_dom_sf"/>
</dbReference>
<dbReference type="PANTHER" id="PTHR10746:SF6">
    <property type="entry name" value="LARGE RIBOSOMAL SUBUNIT PROTEIN UL4M"/>
    <property type="match status" value="1"/>
</dbReference>
<feature type="region of interest" description="Disordered" evidence="6">
    <location>
        <begin position="58"/>
        <end position="77"/>
    </location>
</feature>
<evidence type="ECO:0000256" key="5">
    <source>
        <dbReference type="HAMAP-Rule" id="MF_01328"/>
    </source>
</evidence>
<organism evidence="7 8">
    <name type="scientific">Caedimonas varicaedens</name>
    <dbReference type="NCBI Taxonomy" id="1629334"/>
    <lineage>
        <taxon>Bacteria</taxon>
        <taxon>Pseudomonadati</taxon>
        <taxon>Pseudomonadota</taxon>
        <taxon>Alphaproteobacteria</taxon>
        <taxon>Holosporales</taxon>
        <taxon>Caedimonadaceae</taxon>
        <taxon>Caedimonas</taxon>
    </lineage>
</organism>
<sequence length="206" mass="23024">MKCEVKNLEDKKVGDIELSTEVFGLPNRTDILARMVNWQLVKRRAGTHQTRGISMISGTTRKPWKQKGTGRARQGSLRSPQFRGGAVIFGPVVRDHGMGLQKKVRKLALKTALSGKLAEGRLIIVESLTSKELKTKFILTKLEKMGLKNALFIDGTQVDTNFALAVRNLPHIDVLPQQGINVYDILRRDTLVLTKAAIESLEKRLK</sequence>
<evidence type="ECO:0000256" key="1">
    <source>
        <dbReference type="ARBA" id="ARBA00010528"/>
    </source>
</evidence>
<comment type="similarity">
    <text evidence="1 5">Belongs to the universal ribosomal protein uL4 family.</text>
</comment>
<evidence type="ECO:0000256" key="2">
    <source>
        <dbReference type="ARBA" id="ARBA00022980"/>
    </source>
</evidence>
<dbReference type="Proteomes" id="UP000036771">
    <property type="component" value="Unassembled WGS sequence"/>
</dbReference>
<dbReference type="HAMAP" id="MF_01328_B">
    <property type="entry name" value="Ribosomal_uL4_B"/>
    <property type="match status" value="1"/>
</dbReference>
<keyword evidence="5" id="KW-0699">rRNA-binding</keyword>
<evidence type="ECO:0000313" key="8">
    <source>
        <dbReference type="Proteomes" id="UP000036771"/>
    </source>
</evidence>
<gene>
    <name evidence="5 7" type="primary">rplD</name>
    <name evidence="7" type="ORF">Cva_00604</name>
</gene>
<dbReference type="GO" id="GO:0019843">
    <property type="term" value="F:rRNA binding"/>
    <property type="evidence" value="ECO:0007669"/>
    <property type="project" value="UniProtKB-UniRule"/>
</dbReference>
<comment type="caution">
    <text evidence="7">The sequence shown here is derived from an EMBL/GenBank/DDBJ whole genome shotgun (WGS) entry which is preliminary data.</text>
</comment>
<dbReference type="OrthoDB" id="9803201at2"/>
<keyword evidence="3 5" id="KW-0687">Ribonucleoprotein</keyword>
<comment type="function">
    <text evidence="5">One of the primary rRNA binding proteins, this protein initially binds near the 5'-end of the 23S rRNA. It is important during the early stages of 50S assembly. It makes multiple contacts with different domains of the 23S rRNA in the assembled 50S subunit and ribosome.</text>
</comment>
<evidence type="ECO:0000256" key="6">
    <source>
        <dbReference type="SAM" id="MobiDB-lite"/>
    </source>
</evidence>
<dbReference type="PANTHER" id="PTHR10746">
    <property type="entry name" value="50S RIBOSOMAL PROTEIN L4"/>
    <property type="match status" value="1"/>
</dbReference>
<dbReference type="AlphaFoldDB" id="A0A0K8MBT8"/>
<comment type="subunit">
    <text evidence="5">Part of the 50S ribosomal subunit.</text>
</comment>
<keyword evidence="2 5" id="KW-0689">Ribosomal protein</keyword>
<evidence type="ECO:0000256" key="3">
    <source>
        <dbReference type="ARBA" id="ARBA00023274"/>
    </source>
</evidence>
<dbReference type="GO" id="GO:0006412">
    <property type="term" value="P:translation"/>
    <property type="evidence" value="ECO:0007669"/>
    <property type="project" value="UniProtKB-UniRule"/>
</dbReference>
<evidence type="ECO:0000256" key="4">
    <source>
        <dbReference type="ARBA" id="ARBA00035244"/>
    </source>
</evidence>
<dbReference type="NCBIfam" id="TIGR03953">
    <property type="entry name" value="rplD_bact"/>
    <property type="match status" value="1"/>
</dbReference>
<dbReference type="GO" id="GO:0003735">
    <property type="term" value="F:structural constituent of ribosome"/>
    <property type="evidence" value="ECO:0007669"/>
    <property type="project" value="InterPro"/>
</dbReference>
<dbReference type="GO" id="GO:0005840">
    <property type="term" value="C:ribosome"/>
    <property type="evidence" value="ECO:0007669"/>
    <property type="project" value="UniProtKB-KW"/>
</dbReference>
<comment type="function">
    <text evidence="5">Forms part of the polypeptide exit tunnel.</text>
</comment>
<dbReference type="SUPFAM" id="SSF52166">
    <property type="entry name" value="Ribosomal protein L4"/>
    <property type="match status" value="1"/>
</dbReference>
<keyword evidence="5" id="KW-0694">RNA-binding</keyword>
<dbReference type="STRING" id="1629334.Cva_00604"/>
<accession>A0A0K8MBT8</accession>
<dbReference type="EMBL" id="BBVC01000021">
    <property type="protein sequence ID" value="GAO97961.1"/>
    <property type="molecule type" value="Genomic_DNA"/>
</dbReference>
<evidence type="ECO:0000313" key="7">
    <source>
        <dbReference type="EMBL" id="GAO97961.1"/>
    </source>
</evidence>
<protein>
    <recommendedName>
        <fullName evidence="4 5">Large ribosomal subunit protein uL4</fullName>
    </recommendedName>
</protein>
<dbReference type="Pfam" id="PF00573">
    <property type="entry name" value="Ribosomal_L4"/>
    <property type="match status" value="1"/>
</dbReference>